<dbReference type="EMBL" id="JBHDLN010000013">
    <property type="protein sequence ID" value="MFB0845256.1"/>
    <property type="molecule type" value="Genomic_DNA"/>
</dbReference>
<evidence type="ECO:0000313" key="1">
    <source>
        <dbReference type="EMBL" id="MFB0845256.1"/>
    </source>
</evidence>
<keyword evidence="2" id="KW-1185">Reference proteome</keyword>
<protein>
    <submittedName>
        <fullName evidence="1">Transcription initiation factor TFIIIB</fullName>
    </submittedName>
</protein>
<accession>A0ABV4V592</accession>
<comment type="caution">
    <text evidence="1">The sequence shown here is derived from an EMBL/GenBank/DDBJ whole genome shotgun (WGS) entry which is preliminary data.</text>
</comment>
<sequence length="64" mass="7358">MSECPKCKSREFSKGIQIGHAAVHPENFHVFSPASELIHVFCLNCGFILESYIKHPKKFRPKEQ</sequence>
<evidence type="ECO:0000313" key="2">
    <source>
        <dbReference type="Proteomes" id="UP001575622"/>
    </source>
</evidence>
<dbReference type="RefSeq" id="WP_127462568.1">
    <property type="nucleotide sequence ID" value="NZ_JBHDLN010000013.1"/>
</dbReference>
<reference evidence="1 2" key="1">
    <citation type="submission" date="2024-09" db="EMBL/GenBank/DDBJ databases">
        <authorList>
            <person name="Makale K.P.P."/>
            <person name="Makhzoum A."/>
            <person name="Rantong G."/>
            <person name="Rahube T.O."/>
        </authorList>
    </citation>
    <scope>NUCLEOTIDE SEQUENCE [LARGE SCALE GENOMIC DNA]</scope>
    <source>
        <strain evidence="1 2">KM_D13</strain>
    </source>
</reference>
<organism evidence="1 2">
    <name type="scientific">Paenibacillus oleatilyticus</name>
    <dbReference type="NCBI Taxonomy" id="2594886"/>
    <lineage>
        <taxon>Bacteria</taxon>
        <taxon>Bacillati</taxon>
        <taxon>Bacillota</taxon>
        <taxon>Bacilli</taxon>
        <taxon>Bacillales</taxon>
        <taxon>Paenibacillaceae</taxon>
        <taxon>Paenibacillus</taxon>
    </lineage>
</organism>
<gene>
    <name evidence="1" type="ORF">ACEU3E_24010</name>
</gene>
<proteinExistence type="predicted"/>
<name>A0ABV4V592_9BACL</name>
<dbReference type="Proteomes" id="UP001575622">
    <property type="component" value="Unassembled WGS sequence"/>
</dbReference>